<evidence type="ECO:0000313" key="3">
    <source>
        <dbReference type="Proteomes" id="UP001258017"/>
    </source>
</evidence>
<feature type="chain" id="PRO_5042253649" evidence="1">
    <location>
        <begin position="21"/>
        <end position="211"/>
    </location>
</feature>
<keyword evidence="3" id="KW-1185">Reference proteome</keyword>
<proteinExistence type="predicted"/>
<accession>A0AAD9VPR1</accession>
<evidence type="ECO:0000256" key="1">
    <source>
        <dbReference type="SAM" id="SignalP"/>
    </source>
</evidence>
<evidence type="ECO:0000313" key="2">
    <source>
        <dbReference type="EMBL" id="KAK2582556.1"/>
    </source>
</evidence>
<gene>
    <name evidence="2" type="ORF">KPH14_004847</name>
</gene>
<dbReference type="AlphaFoldDB" id="A0AAD9VPR1"/>
<keyword evidence="1" id="KW-0732">Signal</keyword>
<comment type="caution">
    <text evidence="2">The sequence shown here is derived from an EMBL/GenBank/DDBJ whole genome shotgun (WGS) entry which is preliminary data.</text>
</comment>
<feature type="signal peptide" evidence="1">
    <location>
        <begin position="1"/>
        <end position="20"/>
    </location>
</feature>
<reference evidence="2" key="2">
    <citation type="journal article" date="2023" name="Commun. Biol.">
        <title>Intrasexual cuticular hydrocarbon dimorphism in a wasp sheds light on hydrocarbon biosynthesis genes in Hymenoptera.</title>
        <authorList>
            <person name="Moris V.C."/>
            <person name="Podsiadlowski L."/>
            <person name="Martin S."/>
            <person name="Oeyen J.P."/>
            <person name="Donath A."/>
            <person name="Petersen M."/>
            <person name="Wilbrandt J."/>
            <person name="Misof B."/>
            <person name="Liedtke D."/>
            <person name="Thamm M."/>
            <person name="Scheiner R."/>
            <person name="Schmitt T."/>
            <person name="Niehuis O."/>
        </authorList>
    </citation>
    <scope>NUCLEOTIDE SEQUENCE</scope>
    <source>
        <strain evidence="2">GBR_01_08_01A</strain>
    </source>
</reference>
<dbReference type="Proteomes" id="UP001258017">
    <property type="component" value="Unassembled WGS sequence"/>
</dbReference>
<dbReference type="EMBL" id="JAIFRP010000031">
    <property type="protein sequence ID" value="KAK2582556.1"/>
    <property type="molecule type" value="Genomic_DNA"/>
</dbReference>
<protein>
    <submittedName>
        <fullName evidence="2">Uncharacterized protein</fullName>
    </submittedName>
</protein>
<reference evidence="2" key="1">
    <citation type="submission" date="2021-08" db="EMBL/GenBank/DDBJ databases">
        <authorList>
            <person name="Misof B."/>
            <person name="Oliver O."/>
            <person name="Podsiadlowski L."/>
            <person name="Donath A."/>
            <person name="Peters R."/>
            <person name="Mayer C."/>
            <person name="Rust J."/>
            <person name="Gunkel S."/>
            <person name="Lesny P."/>
            <person name="Martin S."/>
            <person name="Oeyen J.P."/>
            <person name="Petersen M."/>
            <person name="Panagiotis P."/>
            <person name="Wilbrandt J."/>
            <person name="Tanja T."/>
        </authorList>
    </citation>
    <scope>NUCLEOTIDE SEQUENCE</scope>
    <source>
        <strain evidence="2">GBR_01_08_01A</strain>
        <tissue evidence="2">Thorax + abdomen</tissue>
    </source>
</reference>
<name>A0AAD9VPR1_9HYME</name>
<sequence length="211" mass="24312">MKSLLGCCLLLCLLSVRVQTKPQITKLFPIEELPANDHPETSTELKPLDKLIGKLRATYNFVFRKPENTSNVEKILAKDAPNPDVEALKVIWKNPMNPNFESKVEFNPLENAKQRVYQTKLKTLYEAPRYDRYEEFQPLERLEPLPPLEFENEADDKRDDDVEFVTPGTTLQLPTTLGRHFVEWLGSLLGLTYGIYAKLTRAIHGSNYTLY</sequence>
<organism evidence="2 3">
    <name type="scientific">Odynerus spinipes</name>
    <dbReference type="NCBI Taxonomy" id="1348599"/>
    <lineage>
        <taxon>Eukaryota</taxon>
        <taxon>Metazoa</taxon>
        <taxon>Ecdysozoa</taxon>
        <taxon>Arthropoda</taxon>
        <taxon>Hexapoda</taxon>
        <taxon>Insecta</taxon>
        <taxon>Pterygota</taxon>
        <taxon>Neoptera</taxon>
        <taxon>Endopterygota</taxon>
        <taxon>Hymenoptera</taxon>
        <taxon>Apocrita</taxon>
        <taxon>Aculeata</taxon>
        <taxon>Vespoidea</taxon>
        <taxon>Vespidae</taxon>
        <taxon>Eumeninae</taxon>
        <taxon>Odynerus</taxon>
    </lineage>
</organism>